<evidence type="ECO:0000313" key="1">
    <source>
        <dbReference type="EMBL" id="MEI2683473.1"/>
    </source>
</evidence>
<protein>
    <submittedName>
        <fullName evidence="1">DUF2848 domain-containing protein</fullName>
    </submittedName>
</protein>
<dbReference type="RefSeq" id="WP_336203473.1">
    <property type="nucleotide sequence ID" value="NZ_JBANEI010000014.1"/>
</dbReference>
<accession>A0ABU8DIY1</accession>
<evidence type="ECO:0000313" key="2">
    <source>
        <dbReference type="Proteomes" id="UP001306592"/>
    </source>
</evidence>
<keyword evidence="2" id="KW-1185">Reference proteome</keyword>
<organism evidence="1 2">
    <name type="scientific">Erwinia aphidicola</name>
    <dbReference type="NCBI Taxonomy" id="68334"/>
    <lineage>
        <taxon>Bacteria</taxon>
        <taxon>Pseudomonadati</taxon>
        <taxon>Pseudomonadota</taxon>
        <taxon>Gammaproteobacteria</taxon>
        <taxon>Enterobacterales</taxon>
        <taxon>Erwiniaceae</taxon>
        <taxon>Erwinia</taxon>
    </lineage>
</organism>
<dbReference type="EMBL" id="JBANEI010000014">
    <property type="protein sequence ID" value="MEI2683473.1"/>
    <property type="molecule type" value="Genomic_DNA"/>
</dbReference>
<sequence>MNLTFNRASETENEINVVVNHLIIAGWTGRDEAAVLHHIHELEALGVPRPGAVPLFYRVTANQLSQHAQLEVVGEATSGEAEPLIFAHQGKLWLSLASDHTDREFEAVSVAMSKQLCIKPVAHTAWPLDSVIARWDSLILRSWIKEQGEWQLYQQGTLAAMRTPQDLMDRYGTAFHDGMAMTCGTLAAIGGIRPAAEFRMELVDEVGGRTIAHQYHTHALPVVA</sequence>
<proteinExistence type="predicted"/>
<name>A0ABU8DIY1_ERWAP</name>
<dbReference type="InterPro" id="IPR021269">
    <property type="entry name" value="DUF2848"/>
</dbReference>
<dbReference type="Proteomes" id="UP001306592">
    <property type="component" value="Unassembled WGS sequence"/>
</dbReference>
<dbReference type="Pfam" id="PF11010">
    <property type="entry name" value="DUF2848"/>
    <property type="match status" value="1"/>
</dbReference>
<reference evidence="1 2" key="1">
    <citation type="submission" date="2024-02" db="EMBL/GenBank/DDBJ databases">
        <title>First report Erwinia aphidicola in onion in Chile.</title>
        <authorList>
            <person name="Valenzuela M."/>
            <person name="Pena M."/>
            <person name="Dutta B."/>
        </authorList>
    </citation>
    <scope>NUCLEOTIDE SEQUENCE [LARGE SCALE GENOMIC DNA]</scope>
    <source>
        <strain evidence="1 2">QCJ3A</strain>
    </source>
</reference>
<comment type="caution">
    <text evidence="1">The sequence shown here is derived from an EMBL/GenBank/DDBJ whole genome shotgun (WGS) entry which is preliminary data.</text>
</comment>
<gene>
    <name evidence="1" type="ORF">V8N49_17635</name>
</gene>